<feature type="repeat" description="PPR" evidence="3">
    <location>
        <begin position="244"/>
        <end position="278"/>
    </location>
</feature>
<evidence type="ECO:0000256" key="2">
    <source>
        <dbReference type="ARBA" id="ARBA00022737"/>
    </source>
</evidence>
<dbReference type="PANTHER" id="PTHR47447:SF28">
    <property type="entry name" value="PENTACOTRIPEPTIDE-REPEAT REGION OF PRORP DOMAIN-CONTAINING PROTEIN"/>
    <property type="match status" value="1"/>
</dbReference>
<dbReference type="InterPro" id="IPR002885">
    <property type="entry name" value="PPR_rpt"/>
</dbReference>
<proteinExistence type="inferred from homology"/>
<feature type="repeat" description="PPR" evidence="3">
    <location>
        <begin position="457"/>
        <end position="491"/>
    </location>
</feature>
<dbReference type="NCBIfam" id="TIGR00756">
    <property type="entry name" value="PPR"/>
    <property type="match status" value="7"/>
</dbReference>
<organism evidence="4 5">
    <name type="scientific">Spirodela intermedia</name>
    <name type="common">Intermediate duckweed</name>
    <dbReference type="NCBI Taxonomy" id="51605"/>
    <lineage>
        <taxon>Eukaryota</taxon>
        <taxon>Viridiplantae</taxon>
        <taxon>Streptophyta</taxon>
        <taxon>Embryophyta</taxon>
        <taxon>Tracheophyta</taxon>
        <taxon>Spermatophyta</taxon>
        <taxon>Magnoliopsida</taxon>
        <taxon>Liliopsida</taxon>
        <taxon>Araceae</taxon>
        <taxon>Lemnoideae</taxon>
        <taxon>Spirodela</taxon>
    </lineage>
</organism>
<evidence type="ECO:0000313" key="5">
    <source>
        <dbReference type="Proteomes" id="UP000663760"/>
    </source>
</evidence>
<dbReference type="Pfam" id="PF13041">
    <property type="entry name" value="PPR_2"/>
    <property type="match status" value="3"/>
</dbReference>
<evidence type="ECO:0000313" key="4">
    <source>
        <dbReference type="EMBL" id="CAA7395995.1"/>
    </source>
</evidence>
<sequence length="529" mass="60453">MFVFLGRNQGVFRKARRIFFPKCCSVIGLRYYDCPSISHPSVEVLASATSYQDRHLCTQASIVSFGLEEKEAARRIRHVISRMCNGTVEDVVKRLQHYQDCSQIQISVSLVESLLGGFGDDWKSAMGFFRWAALCSGCKHTLRSYNKMVDLLGKMKQFSRMLELVSEMREEGIITLETFAKVMRRFTGAGKYEQAIEVFNDLDSFGLTKNTEAMNILLDTLSKEKHVETAREVFLELKSKIPPDAYTFNIFVHGWCKANRIDEAEWTILEMKGYGFRPSVITYSTILEAQCRNRSVHKVYELLDKMHAEGCIPNVVTYTIIMHSLAKSHGYEAALQIVDRMNASGCKPDTLFYNSLIYVLGRAGRLSEASRVFEMDMHRNGVTPDLSTYNTMISAFCHHSCEKEALEVLEKMENASCVPDLLTYTPLLKLCLKKGKTVDLLSFLMNDIVNKYHLSLDLATYSLLIHGLCRAGKTDWAFLLFEEMINQEIVPRNRTWKLLLKEAEQKSMHGTVERIKELVKQSRHFGCSE</sequence>
<feature type="repeat" description="PPR" evidence="3">
    <location>
        <begin position="349"/>
        <end position="384"/>
    </location>
</feature>
<name>A0A7I8KG81_SPIIN</name>
<dbReference type="PROSITE" id="PS51375">
    <property type="entry name" value="PPR"/>
    <property type="match status" value="7"/>
</dbReference>
<dbReference type="Pfam" id="PF01535">
    <property type="entry name" value="PPR"/>
    <property type="match status" value="1"/>
</dbReference>
<feature type="repeat" description="PPR" evidence="3">
    <location>
        <begin position="279"/>
        <end position="313"/>
    </location>
</feature>
<dbReference type="Pfam" id="PF12854">
    <property type="entry name" value="PPR_1"/>
    <property type="match status" value="1"/>
</dbReference>
<protein>
    <submittedName>
        <fullName evidence="4">Uncharacterized protein</fullName>
    </submittedName>
</protein>
<feature type="repeat" description="PPR" evidence="3">
    <location>
        <begin position="141"/>
        <end position="175"/>
    </location>
</feature>
<keyword evidence="5" id="KW-1185">Reference proteome</keyword>
<dbReference type="Gene3D" id="1.25.40.10">
    <property type="entry name" value="Tetratricopeptide repeat domain"/>
    <property type="match status" value="4"/>
</dbReference>
<evidence type="ECO:0000256" key="1">
    <source>
        <dbReference type="ARBA" id="ARBA00007626"/>
    </source>
</evidence>
<accession>A0A7I8KG81</accession>
<reference evidence="4" key="1">
    <citation type="submission" date="2020-02" db="EMBL/GenBank/DDBJ databases">
        <authorList>
            <person name="Scholz U."/>
            <person name="Mascher M."/>
            <person name="Fiebig A."/>
        </authorList>
    </citation>
    <scope>NUCLEOTIDE SEQUENCE</scope>
</reference>
<dbReference type="OrthoDB" id="185373at2759"/>
<comment type="similarity">
    <text evidence="1">Belongs to the PPR family. P subfamily.</text>
</comment>
<evidence type="ECO:0000256" key="3">
    <source>
        <dbReference type="PROSITE-ProRule" id="PRU00708"/>
    </source>
</evidence>
<feature type="repeat" description="PPR" evidence="3">
    <location>
        <begin position="314"/>
        <end position="348"/>
    </location>
</feature>
<dbReference type="EMBL" id="LR746268">
    <property type="protein sequence ID" value="CAA7395995.1"/>
    <property type="molecule type" value="Genomic_DNA"/>
</dbReference>
<gene>
    <name evidence="4" type="ORF">SI8410_05006658</name>
</gene>
<dbReference type="Proteomes" id="UP000663760">
    <property type="component" value="Chromosome 5"/>
</dbReference>
<dbReference type="PANTHER" id="PTHR47447">
    <property type="entry name" value="OS03G0856100 PROTEIN"/>
    <property type="match status" value="1"/>
</dbReference>
<feature type="repeat" description="PPR" evidence="3">
    <location>
        <begin position="385"/>
        <end position="419"/>
    </location>
</feature>
<dbReference type="InterPro" id="IPR011990">
    <property type="entry name" value="TPR-like_helical_dom_sf"/>
</dbReference>
<dbReference type="AlphaFoldDB" id="A0A7I8KG81"/>
<keyword evidence="2" id="KW-0677">Repeat</keyword>